<comment type="subunit">
    <text evidence="4">Homodimer.</text>
</comment>
<gene>
    <name evidence="14" type="ORF">GCM10009416_00900</name>
</gene>
<comment type="pathway">
    <text evidence="2">Cofactor biosynthesis; thiamine diphosphate biosynthesis.</text>
</comment>
<comment type="function">
    <text evidence="1">Responsible for the formation of the pyrimidine heterocycle in the thiamine biosynthesis pathway. Catalyzes the formation of hydroxymethylpyrimidine phosphate (HMP-P) from histidine and pyridoxal phosphate (PLP). The protein uses PLP and the active site histidine to form HMP-P, generating an inactive enzyme. The enzyme can only undergo a single turnover, which suggests it is a suicide enzyme.</text>
</comment>
<dbReference type="SUPFAM" id="SSF53850">
    <property type="entry name" value="Periplasmic binding protein-like II"/>
    <property type="match status" value="1"/>
</dbReference>
<feature type="chain" id="PRO_5047087262" description="Thiamine pyrimidine synthase" evidence="12">
    <location>
        <begin position="28"/>
        <end position="347"/>
    </location>
</feature>
<evidence type="ECO:0000259" key="13">
    <source>
        <dbReference type="Pfam" id="PF09084"/>
    </source>
</evidence>
<dbReference type="InterPro" id="IPR027939">
    <property type="entry name" value="NMT1/THI5"/>
</dbReference>
<proteinExistence type="inferred from homology"/>
<evidence type="ECO:0000256" key="9">
    <source>
        <dbReference type="ARBA" id="ARBA00023004"/>
    </source>
</evidence>
<evidence type="ECO:0000256" key="6">
    <source>
        <dbReference type="ARBA" id="ARBA00022723"/>
    </source>
</evidence>
<keyword evidence="7" id="KW-0663">Pyridoxal phosphate</keyword>
<evidence type="ECO:0000256" key="2">
    <source>
        <dbReference type="ARBA" id="ARBA00004948"/>
    </source>
</evidence>
<evidence type="ECO:0000256" key="8">
    <source>
        <dbReference type="ARBA" id="ARBA00022977"/>
    </source>
</evidence>
<dbReference type="RefSeq" id="WP_343893155.1">
    <property type="nucleotide sequence ID" value="NZ_BAAAFZ010000002.1"/>
</dbReference>
<evidence type="ECO:0000313" key="14">
    <source>
        <dbReference type="EMBL" id="GAA0566725.1"/>
    </source>
</evidence>
<sequence length="347" mass="36683">MTAPVPRRAAALALTAAALAAPRLARAQAAAPRVRLQLDWAFQSPNAFALVARERGFFREAGVEVAIERGTGSGRVPVQLASGAADLGFADINPAIRFAVENPDRGLLCVAVLLDRSPLCAIVRADGPVRAPKDLEGRTLAAPEFDAGRQLFPAFARVAGIDKGKVNFLSVSPELREPMLVQRRADGVTGFVTTSALALKGLGLQPDAQRVLLYADHGLDLYGSALLTTRDYARANPDALKRALAALFRGVQSQLADPAGAMAILRRAEPLTDVALETERHALNAATCILTPGARRNGLSAVEPERLGRGIAAVEEAFGLPSRLKPEAFYTPDHLPPAEARALPPPA</sequence>
<evidence type="ECO:0000256" key="7">
    <source>
        <dbReference type="ARBA" id="ARBA00022898"/>
    </source>
</evidence>
<evidence type="ECO:0000256" key="5">
    <source>
        <dbReference type="ARBA" id="ARBA00022679"/>
    </source>
</evidence>
<evidence type="ECO:0000256" key="10">
    <source>
        <dbReference type="ARBA" id="ARBA00033171"/>
    </source>
</evidence>
<keyword evidence="8" id="KW-0784">Thiamine biosynthesis</keyword>
<dbReference type="InterPro" id="IPR015168">
    <property type="entry name" value="SsuA/THI5"/>
</dbReference>
<dbReference type="PANTHER" id="PTHR31528:SF1">
    <property type="entry name" value="4-AMINO-5-HYDROXYMETHYL-2-METHYLPYRIMIDINE PHOSPHATE SYNTHASE THI11-RELATED"/>
    <property type="match status" value="1"/>
</dbReference>
<keyword evidence="15" id="KW-1185">Reference proteome</keyword>
<evidence type="ECO:0000313" key="15">
    <source>
        <dbReference type="Proteomes" id="UP001501588"/>
    </source>
</evidence>
<reference evidence="15" key="1">
    <citation type="journal article" date="2019" name="Int. J. Syst. Evol. Microbiol.">
        <title>The Global Catalogue of Microorganisms (GCM) 10K type strain sequencing project: providing services to taxonomists for standard genome sequencing and annotation.</title>
        <authorList>
            <consortium name="The Broad Institute Genomics Platform"/>
            <consortium name="The Broad Institute Genome Sequencing Center for Infectious Disease"/>
            <person name="Wu L."/>
            <person name="Ma J."/>
        </authorList>
    </citation>
    <scope>NUCLEOTIDE SEQUENCE [LARGE SCALE GENOMIC DNA]</scope>
    <source>
        <strain evidence="15">JCM 9933</strain>
    </source>
</reference>
<comment type="similarity">
    <text evidence="3">Belongs to the NMT1/THI5 family.</text>
</comment>
<comment type="caution">
    <text evidence="14">The sequence shown here is derived from an EMBL/GenBank/DDBJ whole genome shotgun (WGS) entry which is preliminary data.</text>
</comment>
<feature type="signal peptide" evidence="12">
    <location>
        <begin position="1"/>
        <end position="27"/>
    </location>
</feature>
<organism evidence="14 15">
    <name type="scientific">Craurococcus roseus</name>
    <dbReference type="NCBI Taxonomy" id="77585"/>
    <lineage>
        <taxon>Bacteria</taxon>
        <taxon>Pseudomonadati</taxon>
        <taxon>Pseudomonadota</taxon>
        <taxon>Alphaproteobacteria</taxon>
        <taxon>Acetobacterales</taxon>
        <taxon>Acetobacteraceae</taxon>
        <taxon>Craurococcus</taxon>
    </lineage>
</organism>
<evidence type="ECO:0000256" key="4">
    <source>
        <dbReference type="ARBA" id="ARBA00011738"/>
    </source>
</evidence>
<dbReference type="Pfam" id="PF09084">
    <property type="entry name" value="NMT1"/>
    <property type="match status" value="1"/>
</dbReference>
<protein>
    <recommendedName>
        <fullName evidence="10">Thiamine pyrimidine synthase</fullName>
    </recommendedName>
</protein>
<keyword evidence="6" id="KW-0479">Metal-binding</keyword>
<dbReference type="Gene3D" id="3.40.190.10">
    <property type="entry name" value="Periplasmic binding protein-like II"/>
    <property type="match status" value="2"/>
</dbReference>
<comment type="catalytic activity">
    <reaction evidence="11">
        <text>N(6)-(pyridoxal phosphate)-L-lysyl-[4-amino-5-hydroxymethyl-2-methylpyrimidine phosphate synthase] + L-histidyl-[4-amino-5-hydroxymethyl-2-methylpyrimidine phosphate synthase] + 2 Fe(3+) + 4 H2O = L-lysyl-[4-amino-5-hydroxymethyl-2-methylpyrimidine phosphate synthase] + (2S)-2-amino-5-hydroxy-4-oxopentanoyl-[4-amino-5-hydroxymethyl-2-methylpyrimidine phosphate synthase] + 4-amino-2-methyl-5-(phosphooxymethyl)pyrimidine + 3-oxopropanoate + 2 Fe(2+) + 2 H(+)</text>
        <dbReference type="Rhea" id="RHEA:65756"/>
        <dbReference type="Rhea" id="RHEA-COMP:16892"/>
        <dbReference type="Rhea" id="RHEA-COMP:16893"/>
        <dbReference type="Rhea" id="RHEA-COMP:16894"/>
        <dbReference type="Rhea" id="RHEA-COMP:16895"/>
        <dbReference type="ChEBI" id="CHEBI:15377"/>
        <dbReference type="ChEBI" id="CHEBI:15378"/>
        <dbReference type="ChEBI" id="CHEBI:29033"/>
        <dbReference type="ChEBI" id="CHEBI:29034"/>
        <dbReference type="ChEBI" id="CHEBI:29969"/>
        <dbReference type="ChEBI" id="CHEBI:29979"/>
        <dbReference type="ChEBI" id="CHEBI:33190"/>
        <dbReference type="ChEBI" id="CHEBI:58354"/>
        <dbReference type="ChEBI" id="CHEBI:143915"/>
        <dbReference type="ChEBI" id="CHEBI:157692"/>
    </reaction>
    <physiologicalReaction direction="left-to-right" evidence="11">
        <dbReference type="Rhea" id="RHEA:65757"/>
    </physiologicalReaction>
</comment>
<evidence type="ECO:0000256" key="11">
    <source>
        <dbReference type="ARBA" id="ARBA00048179"/>
    </source>
</evidence>
<evidence type="ECO:0000256" key="1">
    <source>
        <dbReference type="ARBA" id="ARBA00003469"/>
    </source>
</evidence>
<keyword evidence="5" id="KW-0808">Transferase</keyword>
<keyword evidence="9" id="KW-0408">Iron</keyword>
<evidence type="ECO:0000256" key="3">
    <source>
        <dbReference type="ARBA" id="ARBA00009406"/>
    </source>
</evidence>
<evidence type="ECO:0000256" key="12">
    <source>
        <dbReference type="SAM" id="SignalP"/>
    </source>
</evidence>
<keyword evidence="12" id="KW-0732">Signal</keyword>
<dbReference type="EMBL" id="BAAAFZ010000002">
    <property type="protein sequence ID" value="GAA0566725.1"/>
    <property type="molecule type" value="Genomic_DNA"/>
</dbReference>
<name>A0ABP3PGQ5_9PROT</name>
<accession>A0ABP3PGQ5</accession>
<dbReference type="Proteomes" id="UP001501588">
    <property type="component" value="Unassembled WGS sequence"/>
</dbReference>
<dbReference type="PANTHER" id="PTHR31528">
    <property type="entry name" value="4-AMINO-5-HYDROXYMETHYL-2-METHYLPYRIMIDINE PHOSPHATE SYNTHASE THI11-RELATED"/>
    <property type="match status" value="1"/>
</dbReference>
<feature type="domain" description="SsuA/THI5-like" evidence="13">
    <location>
        <begin position="48"/>
        <end position="261"/>
    </location>
</feature>